<evidence type="ECO:0000313" key="3">
    <source>
        <dbReference type="EMBL" id="TXS96688.1"/>
    </source>
</evidence>
<dbReference type="InterPro" id="IPR052356">
    <property type="entry name" value="Thiol_S-MT"/>
</dbReference>
<gene>
    <name evidence="3" type="ORF">FV139_04260</name>
</gene>
<dbReference type="Gene3D" id="3.40.50.720">
    <property type="entry name" value="NAD(P)-binding Rossmann-like Domain"/>
    <property type="match status" value="1"/>
</dbReference>
<dbReference type="PANTHER" id="PTHR45036">
    <property type="entry name" value="METHYLTRANSFERASE LIKE 7B"/>
    <property type="match status" value="1"/>
</dbReference>
<dbReference type="InterPro" id="IPR013630">
    <property type="entry name" value="Methyltransf_Zn-bd_dom_put"/>
</dbReference>
<dbReference type="GO" id="GO:0032259">
    <property type="term" value="P:methylation"/>
    <property type="evidence" value="ECO:0007669"/>
    <property type="project" value="UniProtKB-KW"/>
</dbReference>
<dbReference type="InterPro" id="IPR038576">
    <property type="entry name" value="Methyltransf_Zn-bd_dom_put_sf"/>
</dbReference>
<dbReference type="AlphaFoldDB" id="A0A5C9A7H4"/>
<dbReference type="Proteomes" id="UP000321039">
    <property type="component" value="Unassembled WGS sequence"/>
</dbReference>
<dbReference type="SUPFAM" id="SSF53335">
    <property type="entry name" value="S-adenosyl-L-methionine-dependent methyltransferases"/>
    <property type="match status" value="1"/>
</dbReference>
<feature type="domain" description="C-methyltransferase" evidence="2">
    <location>
        <begin position="244"/>
        <end position="402"/>
    </location>
</feature>
<dbReference type="EMBL" id="VRZA01000001">
    <property type="protein sequence ID" value="TXS96688.1"/>
    <property type="molecule type" value="Genomic_DNA"/>
</dbReference>
<dbReference type="Pfam" id="PF13489">
    <property type="entry name" value="Methyltransf_23"/>
    <property type="match status" value="1"/>
</dbReference>
<protein>
    <submittedName>
        <fullName evidence="3">Class I SAM-dependent methyltransferase</fullName>
    </submittedName>
</protein>
<dbReference type="Gene3D" id="6.20.50.110">
    <property type="entry name" value="Methyltransferase, zinc-binding domain"/>
    <property type="match status" value="1"/>
</dbReference>
<dbReference type="Gene3D" id="3.40.50.150">
    <property type="entry name" value="Vaccinia Virus protein VP39"/>
    <property type="match status" value="1"/>
</dbReference>
<keyword evidence="3" id="KW-0489">Methyltransferase</keyword>
<name>A0A5C9A7H4_9GAMM</name>
<dbReference type="GO" id="GO:0008168">
    <property type="term" value="F:methyltransferase activity"/>
    <property type="evidence" value="ECO:0007669"/>
    <property type="project" value="UniProtKB-KW"/>
</dbReference>
<keyword evidence="3" id="KW-0808">Transferase</keyword>
<evidence type="ECO:0000313" key="4">
    <source>
        <dbReference type="Proteomes" id="UP000321039"/>
    </source>
</evidence>
<dbReference type="RefSeq" id="WP_148066952.1">
    <property type="nucleotide sequence ID" value="NZ_VRZA01000001.1"/>
</dbReference>
<sequence length="409" mass="46093">MNCRFCHSPELSLVVDLGYSPPSNAYLESKDLVRPEIWYPLRVRVCNECWLVQTEDYADCDQLFSDDYAYFSSTSQSWLQHAKKYQEHITDRLSLNNDSFVVELASNDGYLLQYFVAANIPCLGIEPTRAAAEQAEEKGIPVLREFFGHQLGIGLAKKKGLADLVIGNNVYAHVPDINDFTAGIKAILSADGVITLEFPHVLEMLQQNQFDTIYHEHFSYLSLYAVKNIFSKHGLRVWDVESLPTHGGSLRIYGCHQDSSRATKGTVRQLLEKESAFGINSQEIYTEFGERVVELKNNFLRFLLDCKLRGLKICGYGAAAKGNTLMNFAGIRPDMIKFVCDAAPSKQGKYLPGSHIPVIAPDAIRDEKPDVVIVLPWNLIEEIKESLFHIKEWDGRLAVALPDVKFLPL</sequence>
<dbReference type="Pfam" id="PF08484">
    <property type="entry name" value="Methyltransf_14"/>
    <property type="match status" value="1"/>
</dbReference>
<proteinExistence type="predicted"/>
<organism evidence="3 4">
    <name type="scientific">Parahaliea maris</name>
    <dbReference type="NCBI Taxonomy" id="2716870"/>
    <lineage>
        <taxon>Bacteria</taxon>
        <taxon>Pseudomonadati</taxon>
        <taxon>Pseudomonadota</taxon>
        <taxon>Gammaproteobacteria</taxon>
        <taxon>Cellvibrionales</taxon>
        <taxon>Halieaceae</taxon>
        <taxon>Parahaliea</taxon>
    </lineage>
</organism>
<dbReference type="InterPro" id="IPR013691">
    <property type="entry name" value="MeTrfase_14"/>
</dbReference>
<dbReference type="Pfam" id="PF08421">
    <property type="entry name" value="Methyltransf_13"/>
    <property type="match status" value="1"/>
</dbReference>
<dbReference type="InterPro" id="IPR029063">
    <property type="entry name" value="SAM-dependent_MTases_sf"/>
</dbReference>
<keyword evidence="4" id="KW-1185">Reference proteome</keyword>
<evidence type="ECO:0000259" key="2">
    <source>
        <dbReference type="Pfam" id="PF08484"/>
    </source>
</evidence>
<evidence type="ECO:0000259" key="1">
    <source>
        <dbReference type="Pfam" id="PF08421"/>
    </source>
</evidence>
<feature type="domain" description="Methyltransferase putative zinc binding" evidence="1">
    <location>
        <begin position="3"/>
        <end position="64"/>
    </location>
</feature>
<reference evidence="3 4" key="1">
    <citation type="submission" date="2019-08" db="EMBL/GenBank/DDBJ databases">
        <title>Parahaliea maris sp. nov., isolated from the surface seawater.</title>
        <authorList>
            <person name="Liu Y."/>
        </authorList>
    </citation>
    <scope>NUCLEOTIDE SEQUENCE [LARGE SCALE GENOMIC DNA]</scope>
    <source>
        <strain evidence="3 4">HSLHS9</strain>
    </source>
</reference>
<dbReference type="PANTHER" id="PTHR45036:SF1">
    <property type="entry name" value="METHYLTRANSFERASE LIKE 7A"/>
    <property type="match status" value="1"/>
</dbReference>
<comment type="caution">
    <text evidence="3">The sequence shown here is derived from an EMBL/GenBank/DDBJ whole genome shotgun (WGS) entry which is preliminary data.</text>
</comment>
<accession>A0A5C9A7H4</accession>